<reference evidence="10" key="2">
    <citation type="submission" date="2021-03" db="EMBL/GenBank/DDBJ databases">
        <authorList>
            <person name="Jaffe A."/>
        </authorList>
    </citation>
    <scope>NUCLEOTIDE SEQUENCE</scope>
    <source>
        <strain evidence="10">RIFCSPHIGHO2_01_FULL_GW2011_AR10_43_9</strain>
    </source>
</reference>
<proteinExistence type="predicted"/>
<evidence type="ECO:0000313" key="11">
    <source>
        <dbReference type="Proteomes" id="UP000577419"/>
    </source>
</evidence>
<sequence length="373" mass="40612">MVKVVAPGKLMLSGEWSVLELGNPCIVIALNKNVEVEAKEAKGIEISSPGFGIKNVKAKFLDGKLLYESRVSGEQEKFLVFVKNSIETALKYLQEKGKKPKGFNLSTKSDETVAKTKQGRQKIGFGSSAAVTVATIAAVIKLHGNGIESKKEKESIFKLACIAHFLGQGKVGSSFDVAASTFGGLLKYTKFDAKWLEKELAGKSIAETVEEEWPSLSFETMPVPKNFCFVVGFSGKSASTKELVEKMKAFKENDKESYQKIMNSIKGVTEQMANAIKKNDSQKVMQLVHENRKLLKELAQNSGNDLETKELTEIIETANNAGGAAKFSGAGGGDCAIAVCFDRKIQKKIMQALKEKNITLIKAEISLEGVKKI</sequence>
<gene>
    <name evidence="9" type="ORF">HA237_00960</name>
    <name evidence="10" type="ORF">J4224_03905</name>
</gene>
<reference evidence="11" key="1">
    <citation type="journal article" date="2020" name="bioRxiv">
        <title>A rank-normalized archaeal taxonomy based on genome phylogeny resolves widespread incomplete and uneven classifications.</title>
        <authorList>
            <person name="Rinke C."/>
            <person name="Chuvochina M."/>
            <person name="Mussig A.J."/>
            <person name="Chaumeil P.-A."/>
            <person name="Waite D.W."/>
            <person name="Whitman W.B."/>
            <person name="Parks D.H."/>
            <person name="Hugenholtz P."/>
        </authorList>
    </citation>
    <scope>NUCLEOTIDE SEQUENCE [LARGE SCALE GENOMIC DNA]</scope>
</reference>
<name>A0A7J4IR04_9ARCH</name>
<evidence type="ECO:0000259" key="7">
    <source>
        <dbReference type="Pfam" id="PF00288"/>
    </source>
</evidence>
<comment type="caution">
    <text evidence="9">The sequence shown here is derived from an EMBL/GenBank/DDBJ whole genome shotgun (WGS) entry which is preliminary data.</text>
</comment>
<dbReference type="PANTHER" id="PTHR31814">
    <property type="match status" value="1"/>
</dbReference>
<keyword evidence="4" id="KW-0547">Nucleotide-binding</keyword>
<dbReference type="InterPro" id="IPR020568">
    <property type="entry name" value="Ribosomal_Su5_D2-typ_SF"/>
</dbReference>
<dbReference type="SUPFAM" id="SSF54211">
    <property type="entry name" value="Ribosomal protein S5 domain 2-like"/>
    <property type="match status" value="1"/>
</dbReference>
<evidence type="ECO:0000256" key="5">
    <source>
        <dbReference type="ARBA" id="ARBA00022777"/>
    </source>
</evidence>
<dbReference type="GO" id="GO:0005524">
    <property type="term" value="F:ATP binding"/>
    <property type="evidence" value="ECO:0007669"/>
    <property type="project" value="UniProtKB-KW"/>
</dbReference>
<keyword evidence="3 9" id="KW-0808">Transferase</keyword>
<dbReference type="InterPro" id="IPR013750">
    <property type="entry name" value="GHMP_kinase_C_dom"/>
</dbReference>
<evidence type="ECO:0000256" key="6">
    <source>
        <dbReference type="ARBA" id="ARBA00022840"/>
    </source>
</evidence>
<dbReference type="Proteomes" id="UP000577419">
    <property type="component" value="Unassembled WGS sequence"/>
</dbReference>
<evidence type="ECO:0000256" key="4">
    <source>
        <dbReference type="ARBA" id="ARBA00022741"/>
    </source>
</evidence>
<keyword evidence="5 9" id="KW-0418">Kinase</keyword>
<evidence type="ECO:0000256" key="3">
    <source>
        <dbReference type="ARBA" id="ARBA00022679"/>
    </source>
</evidence>
<dbReference type="InterPro" id="IPR005917">
    <property type="entry name" value="Pmev_kinase_bact"/>
</dbReference>
<dbReference type="InterPro" id="IPR014721">
    <property type="entry name" value="Ribsml_uS5_D2-typ_fold_subgr"/>
</dbReference>
<accession>A0A7J4IR04</accession>
<keyword evidence="6" id="KW-0067">ATP-binding</keyword>
<dbReference type="Proteomes" id="UP000683213">
    <property type="component" value="Unassembled WGS sequence"/>
</dbReference>
<dbReference type="InterPro" id="IPR035102">
    <property type="entry name" value="Phosphomevalonate_kinase"/>
</dbReference>
<dbReference type="GO" id="GO:0019287">
    <property type="term" value="P:isopentenyl diphosphate biosynthetic process, mevalonate pathway"/>
    <property type="evidence" value="ECO:0007669"/>
    <property type="project" value="UniProtKB-UniPathway"/>
</dbReference>
<dbReference type="GO" id="GO:0004631">
    <property type="term" value="F:phosphomevalonate kinase activity"/>
    <property type="evidence" value="ECO:0007669"/>
    <property type="project" value="UniProtKB-EC"/>
</dbReference>
<dbReference type="NCBIfam" id="TIGR01220">
    <property type="entry name" value="Pmev_kin_Gr_pos"/>
    <property type="match status" value="1"/>
</dbReference>
<dbReference type="SUPFAM" id="SSF55060">
    <property type="entry name" value="GHMP Kinase, C-terminal domain"/>
    <property type="match status" value="1"/>
</dbReference>
<reference evidence="10" key="3">
    <citation type="submission" date="2021-05" db="EMBL/GenBank/DDBJ databases">
        <title>Protein family content uncovers lineage relationships and bacterial pathway maintenance mechanisms in DPANN archaea.</title>
        <authorList>
            <person name="Castelle C.J."/>
            <person name="Meheust R."/>
            <person name="Jaffe A.L."/>
            <person name="Seitz K."/>
            <person name="Gong X."/>
            <person name="Baker B.J."/>
            <person name="Banfield J.F."/>
        </authorList>
    </citation>
    <scope>NUCLEOTIDE SEQUENCE</scope>
    <source>
        <strain evidence="10">RIFCSPHIGHO2_01_FULL_GW2011_AR10_43_9</strain>
    </source>
</reference>
<evidence type="ECO:0000313" key="9">
    <source>
        <dbReference type="EMBL" id="HIH07918.1"/>
    </source>
</evidence>
<feature type="domain" description="GHMP kinase C-terminal" evidence="8">
    <location>
        <begin position="275"/>
        <end position="356"/>
    </location>
</feature>
<dbReference type="Gene3D" id="3.30.230.10">
    <property type="match status" value="1"/>
</dbReference>
<comment type="pathway">
    <text evidence="1">Isoprenoid biosynthesis; isopentenyl diphosphate biosynthesis via mevalonate pathway; isopentenyl diphosphate from (R)-mevalonate: step 2/3.</text>
</comment>
<dbReference type="EMBL" id="DUFG01000006">
    <property type="protein sequence ID" value="HIH07918.1"/>
    <property type="molecule type" value="Genomic_DNA"/>
</dbReference>
<organism evidence="9 11">
    <name type="scientific">Candidatus Iainarchaeum sp</name>
    <dbReference type="NCBI Taxonomy" id="3101447"/>
    <lineage>
        <taxon>Archaea</taxon>
        <taxon>Candidatus Iainarchaeota</taxon>
        <taxon>Candidatus Iainarchaeia</taxon>
        <taxon>Candidatus Iainarchaeales</taxon>
        <taxon>Candidatus Iainarchaeaceae</taxon>
        <taxon>Candidatus Iainarchaeum</taxon>
    </lineage>
</organism>
<dbReference type="Gene3D" id="3.30.70.890">
    <property type="entry name" value="GHMP kinase, C-terminal domain"/>
    <property type="match status" value="1"/>
</dbReference>
<evidence type="ECO:0000256" key="1">
    <source>
        <dbReference type="ARBA" id="ARBA00005017"/>
    </source>
</evidence>
<dbReference type="InterPro" id="IPR006204">
    <property type="entry name" value="GHMP_kinase_N_dom"/>
</dbReference>
<dbReference type="UniPathway" id="UPA00057">
    <property type="reaction ID" value="UER00099"/>
</dbReference>
<dbReference type="InterPro" id="IPR036554">
    <property type="entry name" value="GHMP_kinase_C_sf"/>
</dbReference>
<dbReference type="Pfam" id="PF08544">
    <property type="entry name" value="GHMP_kinases_C"/>
    <property type="match status" value="1"/>
</dbReference>
<dbReference type="EMBL" id="JAGVWF010000055">
    <property type="protein sequence ID" value="MBS3059538.1"/>
    <property type="molecule type" value="Genomic_DNA"/>
</dbReference>
<dbReference type="AlphaFoldDB" id="A0A7J4IR04"/>
<evidence type="ECO:0000259" key="8">
    <source>
        <dbReference type="Pfam" id="PF08544"/>
    </source>
</evidence>
<protein>
    <recommendedName>
        <fullName evidence="2">phosphomevalonate kinase</fullName>
        <ecNumber evidence="2">2.7.4.2</ecNumber>
    </recommendedName>
</protein>
<dbReference type="Pfam" id="PF00288">
    <property type="entry name" value="GHMP_kinases_N"/>
    <property type="match status" value="1"/>
</dbReference>
<dbReference type="PANTHER" id="PTHR31814:SF2">
    <property type="entry name" value="PHOSPHOMEVALONATE KINASE"/>
    <property type="match status" value="1"/>
</dbReference>
<feature type="domain" description="GHMP kinase N-terminal" evidence="7">
    <location>
        <begin position="85"/>
        <end position="184"/>
    </location>
</feature>
<evidence type="ECO:0000256" key="2">
    <source>
        <dbReference type="ARBA" id="ARBA00012958"/>
    </source>
</evidence>
<dbReference type="EC" id="2.7.4.2" evidence="2"/>
<evidence type="ECO:0000313" key="10">
    <source>
        <dbReference type="EMBL" id="MBS3059538.1"/>
    </source>
</evidence>